<evidence type="ECO:0000313" key="2">
    <source>
        <dbReference type="WBParaSite" id="PDA_v2.g17214.t1"/>
    </source>
</evidence>
<sequence length="145" mass="16880">MNSNNISKYFPSDILKWMKINATPLMALKLMQVCKYFQHKKFPYRVIKGISREWDLVDVDEAIEYYTVFEAEESFDINTLDIFDDCSVWITNSVDFYCRINPFSSFLSKIAVCEAKGVDFQYQTLTLEEFKILSSSGTLQWVGCA</sequence>
<organism evidence="1 2">
    <name type="scientific">Panagrolaimus davidi</name>
    <dbReference type="NCBI Taxonomy" id="227884"/>
    <lineage>
        <taxon>Eukaryota</taxon>
        <taxon>Metazoa</taxon>
        <taxon>Ecdysozoa</taxon>
        <taxon>Nematoda</taxon>
        <taxon>Chromadorea</taxon>
        <taxon>Rhabditida</taxon>
        <taxon>Tylenchina</taxon>
        <taxon>Panagrolaimomorpha</taxon>
        <taxon>Panagrolaimoidea</taxon>
        <taxon>Panagrolaimidae</taxon>
        <taxon>Panagrolaimus</taxon>
    </lineage>
</organism>
<protein>
    <submittedName>
        <fullName evidence="2">Uncharacterized protein</fullName>
    </submittedName>
</protein>
<dbReference type="Proteomes" id="UP000887578">
    <property type="component" value="Unplaced"/>
</dbReference>
<dbReference type="AlphaFoldDB" id="A0A914PG19"/>
<dbReference type="WBParaSite" id="PDA_v2.g17214.t1">
    <property type="protein sequence ID" value="PDA_v2.g17214.t1"/>
    <property type="gene ID" value="PDA_v2.g17214"/>
</dbReference>
<accession>A0A914PG19</accession>
<reference evidence="2" key="1">
    <citation type="submission" date="2022-11" db="UniProtKB">
        <authorList>
            <consortium name="WormBaseParasite"/>
        </authorList>
    </citation>
    <scope>IDENTIFICATION</scope>
</reference>
<name>A0A914PG19_9BILA</name>
<proteinExistence type="predicted"/>
<evidence type="ECO:0000313" key="1">
    <source>
        <dbReference type="Proteomes" id="UP000887578"/>
    </source>
</evidence>
<keyword evidence="1" id="KW-1185">Reference proteome</keyword>